<dbReference type="PANTHER" id="PTHR24189">
    <property type="entry name" value="MYOTROPHIN"/>
    <property type="match status" value="1"/>
</dbReference>
<dbReference type="PANTHER" id="PTHR24189:SF50">
    <property type="entry name" value="ANKYRIN REPEAT AND SOCS BOX PROTEIN 2"/>
    <property type="match status" value="1"/>
</dbReference>
<dbReference type="Pfam" id="PF12796">
    <property type="entry name" value="Ank_2"/>
    <property type="match status" value="4"/>
</dbReference>
<dbReference type="InterPro" id="IPR050745">
    <property type="entry name" value="Multifunctional_regulatory"/>
</dbReference>
<organism evidence="5 6">
    <name type="scientific">Talaromyces pinophilus</name>
    <name type="common">Penicillium pinophilum</name>
    <dbReference type="NCBI Taxonomy" id="128442"/>
    <lineage>
        <taxon>Eukaryota</taxon>
        <taxon>Fungi</taxon>
        <taxon>Dikarya</taxon>
        <taxon>Ascomycota</taxon>
        <taxon>Pezizomycotina</taxon>
        <taxon>Eurotiomycetes</taxon>
        <taxon>Eurotiomycetidae</taxon>
        <taxon>Eurotiales</taxon>
        <taxon>Trichocomaceae</taxon>
        <taxon>Talaromyces</taxon>
        <taxon>Talaromyces sect. Talaromyces</taxon>
    </lineage>
</organism>
<feature type="region of interest" description="Disordered" evidence="4">
    <location>
        <begin position="803"/>
        <end position="827"/>
    </location>
</feature>
<comment type="caution">
    <text evidence="5">The sequence shown here is derived from an EMBL/GenBank/DDBJ whole genome shotgun (WGS) entry which is preliminary data.</text>
</comment>
<accession>A0A6V8HNS4</accession>
<keyword evidence="2 3" id="KW-0040">ANK repeat</keyword>
<proteinExistence type="predicted"/>
<dbReference type="Proteomes" id="UP000053095">
    <property type="component" value="Unassembled WGS sequence"/>
</dbReference>
<dbReference type="PROSITE" id="PS50297">
    <property type="entry name" value="ANK_REP_REGION"/>
    <property type="match status" value="4"/>
</dbReference>
<evidence type="ECO:0000313" key="6">
    <source>
        <dbReference type="Proteomes" id="UP000053095"/>
    </source>
</evidence>
<dbReference type="SUPFAM" id="SSF48403">
    <property type="entry name" value="Ankyrin repeat"/>
    <property type="match status" value="1"/>
</dbReference>
<feature type="repeat" description="ANK" evidence="3">
    <location>
        <begin position="700"/>
        <end position="726"/>
    </location>
</feature>
<dbReference type="Gene3D" id="1.25.40.20">
    <property type="entry name" value="Ankyrin repeat-containing domain"/>
    <property type="match status" value="3"/>
</dbReference>
<evidence type="ECO:0000256" key="1">
    <source>
        <dbReference type="ARBA" id="ARBA00022737"/>
    </source>
</evidence>
<feature type="repeat" description="ANK" evidence="3">
    <location>
        <begin position="532"/>
        <end position="553"/>
    </location>
</feature>
<feature type="repeat" description="ANK" evidence="3">
    <location>
        <begin position="603"/>
        <end position="635"/>
    </location>
</feature>
<dbReference type="PRINTS" id="PR01415">
    <property type="entry name" value="ANKYRIN"/>
</dbReference>
<dbReference type="EMBL" id="DF933856">
    <property type="protein sequence ID" value="GAM43659.1"/>
    <property type="molecule type" value="Genomic_DNA"/>
</dbReference>
<dbReference type="AlphaFoldDB" id="A0A6V8HNS4"/>
<feature type="repeat" description="ANK" evidence="3">
    <location>
        <begin position="570"/>
        <end position="602"/>
    </location>
</feature>
<dbReference type="SUPFAM" id="SSF53335">
    <property type="entry name" value="S-adenosyl-L-methionine-dependent methyltransferases"/>
    <property type="match status" value="1"/>
</dbReference>
<evidence type="ECO:0000256" key="3">
    <source>
        <dbReference type="PROSITE-ProRule" id="PRU00023"/>
    </source>
</evidence>
<evidence type="ECO:0000313" key="5">
    <source>
        <dbReference type="EMBL" id="GAM43659.1"/>
    </source>
</evidence>
<dbReference type="InterPro" id="IPR002110">
    <property type="entry name" value="Ankyrin_rpt"/>
</dbReference>
<dbReference type="InterPro" id="IPR029063">
    <property type="entry name" value="SAM-dependent_MTases_sf"/>
</dbReference>
<feature type="repeat" description="ANK" evidence="3">
    <location>
        <begin position="664"/>
        <end position="687"/>
    </location>
</feature>
<protein>
    <submittedName>
        <fullName evidence="5">Uncharacterized protein</fullName>
    </submittedName>
</protein>
<dbReference type="PROSITE" id="PS50088">
    <property type="entry name" value="ANK_REPEAT"/>
    <property type="match status" value="5"/>
</dbReference>
<dbReference type="CDD" id="cd02440">
    <property type="entry name" value="AdoMet_MTases"/>
    <property type="match status" value="1"/>
</dbReference>
<keyword evidence="6" id="KW-1185">Reference proteome</keyword>
<sequence length="827" mass="92141">MNSESDFESGEVYDAGTILSTEAETRYSPSSLQSYNFENGRRYHAYRDGSYMMPNDEKEQERLDLAHQIFKMLLRGHLHRTRLPHAPRNVLDFGTGTGSWAIDFADIHPDSHVVGIDLSPIQPSNIPPNCRFFVDDIESPWTFESKFDFIHARAMCGSIRDWDTLLHQALENLNEDGVIELQEYEAVYRSDDGTLERTEAIRTWQRQLNDASERVGQPMNSAETLKVRLEACGFVDVRDDAYKLPVGPWPKDRRLKELGYMMLFHCFEALEAFTLAPFTRVLGWTSEEMQQLMEGVKAELSSAQNHLQISFPVNIIEKISSSLLVPLQVQGINTPDDPEQSISQPEPSNEMAVDTAKMGDLEETNHASDDKEIMTDTRVEAYGTLENQFLAAALDGKMEVVHDLLKKDGITINATNRDRKMALHLASQRGNKDVVQELLKTNLMGRKALHWTSLRGLKEAAQEPLKSSERTGIFDEYLSSKDYYRSTALHLASRTALHLASIHRHKEVVEELLNTSYGKEIINDLLISQSPDERSALHLASENGHKEVVQELLHTNKSLTSDLLDLKDDEGRTALHIACAKGSDEIVKMLLSNGAIINFESANKDTPLMEAMWNSNESIVALLLDHGASPRTRSENYSALTAEDRGKITEELLKKADIGAKCGKGRTALHKASEAGCTEVVEVLLDHLRGKGFINSPDDSSFTPLHLASMNGHGDTIAVLLRHGADGGTRIATTSKESELTALSLAMGSLLRNETEDDKKSSKAAISHIAKKSTEAVKRNALYRAQLSLETEGQLNSVLEAMKPSDDQGDTYPKQSDLEQTELFGVP</sequence>
<reference evidence="6" key="1">
    <citation type="journal article" date="2015" name="Genome Announc.">
        <title>Draft genome sequence of Talaromyces cellulolyticus strain Y-94, a source of lignocellulosic biomass-degrading enzymes.</title>
        <authorList>
            <person name="Fujii T."/>
            <person name="Koike H."/>
            <person name="Sawayama S."/>
            <person name="Yano S."/>
            <person name="Inoue H."/>
        </authorList>
    </citation>
    <scope>NUCLEOTIDE SEQUENCE [LARGE SCALE GENOMIC DNA]</scope>
    <source>
        <strain evidence="6">Y-94</strain>
    </source>
</reference>
<name>A0A6V8HNS4_TALPI</name>
<dbReference type="SMART" id="SM00248">
    <property type="entry name" value="ANK"/>
    <property type="match status" value="9"/>
</dbReference>
<keyword evidence="1" id="KW-0677">Repeat</keyword>
<gene>
    <name evidence="5" type="ORF">TCE0_060f18648</name>
</gene>
<evidence type="ECO:0000256" key="2">
    <source>
        <dbReference type="ARBA" id="ARBA00023043"/>
    </source>
</evidence>
<dbReference type="Pfam" id="PF13489">
    <property type="entry name" value="Methyltransf_23"/>
    <property type="match status" value="1"/>
</dbReference>
<dbReference type="InterPro" id="IPR036770">
    <property type="entry name" value="Ankyrin_rpt-contain_sf"/>
</dbReference>
<evidence type="ECO:0000256" key="4">
    <source>
        <dbReference type="SAM" id="MobiDB-lite"/>
    </source>
</evidence>
<dbReference type="Gene3D" id="3.40.50.150">
    <property type="entry name" value="Vaccinia Virus protein VP39"/>
    <property type="match status" value="1"/>
</dbReference>